<reference evidence="4 5" key="1">
    <citation type="submission" date="2022-12" db="EMBL/GenBank/DDBJ databases">
        <title>Chromosome-level genome of Tegillarca granosa.</title>
        <authorList>
            <person name="Kim J."/>
        </authorList>
    </citation>
    <scope>NUCLEOTIDE SEQUENCE [LARGE SCALE GENOMIC DNA]</scope>
    <source>
        <strain evidence="4">Teg-2019</strain>
        <tissue evidence="4">Adductor muscle</tissue>
    </source>
</reference>
<proteinExistence type="inferred from homology"/>
<dbReference type="InterPro" id="IPR002018">
    <property type="entry name" value="CarbesteraseB"/>
</dbReference>
<evidence type="ECO:0000313" key="4">
    <source>
        <dbReference type="EMBL" id="KAJ8305422.1"/>
    </source>
</evidence>
<dbReference type="Proteomes" id="UP001217089">
    <property type="component" value="Unassembled WGS sequence"/>
</dbReference>
<evidence type="ECO:0000256" key="1">
    <source>
        <dbReference type="ARBA" id="ARBA00005964"/>
    </source>
</evidence>
<accession>A0ABQ9EJH1</accession>
<dbReference type="SUPFAM" id="SSF53474">
    <property type="entry name" value="alpha/beta-Hydrolases"/>
    <property type="match status" value="1"/>
</dbReference>
<sequence>MFMYKYSTILCRVFCFVGVMLLGCHGDKMEFVIRSTAYGKIKGFISERVKGNPVENYLGVPYAAPPVGDLRFEYPQKPAIWSGTRDTLTLPAACPQRGDFSYIQMHKNFTIESEDCLYLNNKTQNKFPILLYIHGGSNEVGMGAMLDGDVLAGFGKIIVITFNYRLGALGFIGAREEGLKGNYGFLDQVAAMKWVRNNIHNFNGDPSMVTIDGHSAGAADVGFHVISPMSKGLFRYAVVQSGSPLAFWAMSRPEWRPGYNIDDCKKERASCSVDLNIPYKQYLKSLSKDVIKNIPGKPTPANLIAFPAIVDGEFLTDWPEKILNTGVINGESYFLSFTRDEGSQHAAITMSRKNFGGSITSISINYFDNI</sequence>
<feature type="domain" description="Carboxylesterase type B" evidence="3">
    <location>
        <begin position="35"/>
        <end position="354"/>
    </location>
</feature>
<dbReference type="Gene3D" id="3.40.50.1820">
    <property type="entry name" value="alpha/beta hydrolase"/>
    <property type="match status" value="1"/>
</dbReference>
<protein>
    <recommendedName>
        <fullName evidence="3">Carboxylesterase type B domain-containing protein</fullName>
    </recommendedName>
</protein>
<dbReference type="InterPro" id="IPR051093">
    <property type="entry name" value="Neuroligin/BSAL"/>
</dbReference>
<dbReference type="PROSITE" id="PS51257">
    <property type="entry name" value="PROKAR_LIPOPROTEIN"/>
    <property type="match status" value="1"/>
</dbReference>
<feature type="signal peptide" evidence="2">
    <location>
        <begin position="1"/>
        <end position="26"/>
    </location>
</feature>
<dbReference type="EMBL" id="JARBDR010000813">
    <property type="protein sequence ID" value="KAJ8305422.1"/>
    <property type="molecule type" value="Genomic_DNA"/>
</dbReference>
<dbReference type="PANTHER" id="PTHR43903">
    <property type="entry name" value="NEUROLIGIN"/>
    <property type="match status" value="1"/>
</dbReference>
<keyword evidence="5" id="KW-1185">Reference proteome</keyword>
<name>A0ABQ9EJH1_TEGGR</name>
<evidence type="ECO:0000313" key="5">
    <source>
        <dbReference type="Proteomes" id="UP001217089"/>
    </source>
</evidence>
<comment type="caution">
    <text evidence="4">The sequence shown here is derived from an EMBL/GenBank/DDBJ whole genome shotgun (WGS) entry which is preliminary data.</text>
</comment>
<dbReference type="Pfam" id="PF00135">
    <property type="entry name" value="COesterase"/>
    <property type="match status" value="1"/>
</dbReference>
<keyword evidence="2" id="KW-0732">Signal</keyword>
<organism evidence="4 5">
    <name type="scientific">Tegillarca granosa</name>
    <name type="common">Malaysian cockle</name>
    <name type="synonym">Anadara granosa</name>
    <dbReference type="NCBI Taxonomy" id="220873"/>
    <lineage>
        <taxon>Eukaryota</taxon>
        <taxon>Metazoa</taxon>
        <taxon>Spiralia</taxon>
        <taxon>Lophotrochozoa</taxon>
        <taxon>Mollusca</taxon>
        <taxon>Bivalvia</taxon>
        <taxon>Autobranchia</taxon>
        <taxon>Pteriomorphia</taxon>
        <taxon>Arcoida</taxon>
        <taxon>Arcoidea</taxon>
        <taxon>Arcidae</taxon>
        <taxon>Tegillarca</taxon>
    </lineage>
</organism>
<evidence type="ECO:0000259" key="3">
    <source>
        <dbReference type="Pfam" id="PF00135"/>
    </source>
</evidence>
<evidence type="ECO:0000256" key="2">
    <source>
        <dbReference type="SAM" id="SignalP"/>
    </source>
</evidence>
<dbReference type="InterPro" id="IPR029058">
    <property type="entry name" value="AB_hydrolase_fold"/>
</dbReference>
<feature type="chain" id="PRO_5046381013" description="Carboxylesterase type B domain-containing protein" evidence="2">
    <location>
        <begin position="27"/>
        <end position="370"/>
    </location>
</feature>
<comment type="similarity">
    <text evidence="1">Belongs to the type-B carboxylesterase/lipase family.</text>
</comment>
<gene>
    <name evidence="4" type="ORF">KUTeg_015967</name>
</gene>